<evidence type="ECO:0000313" key="2">
    <source>
        <dbReference type="EMBL" id="GAH93867.1"/>
    </source>
</evidence>
<accession>X1JIH3</accession>
<keyword evidence="1" id="KW-1133">Transmembrane helix</keyword>
<comment type="caution">
    <text evidence="2">The sequence shown here is derived from an EMBL/GenBank/DDBJ whole genome shotgun (WGS) entry which is preliminary data.</text>
</comment>
<evidence type="ECO:0000256" key="1">
    <source>
        <dbReference type="SAM" id="Phobius"/>
    </source>
</evidence>
<name>X1JIH3_9ZZZZ</name>
<dbReference type="Gene3D" id="1.20.120.1630">
    <property type="match status" value="1"/>
</dbReference>
<dbReference type="AlphaFoldDB" id="X1JIH3"/>
<feature type="non-terminal residue" evidence="2">
    <location>
        <position position="1"/>
    </location>
</feature>
<organism evidence="2">
    <name type="scientific">marine sediment metagenome</name>
    <dbReference type="NCBI Taxonomy" id="412755"/>
    <lineage>
        <taxon>unclassified sequences</taxon>
        <taxon>metagenomes</taxon>
        <taxon>ecological metagenomes</taxon>
    </lineage>
</organism>
<sequence length="71" mass="8609">LDSGDCYKFDELIIISLSIISFCIWIIIILFYYFISRYEEKLLIDKLGSQYEEYMNEVPMFIPGHFKKKRK</sequence>
<evidence type="ECO:0008006" key="3">
    <source>
        <dbReference type="Google" id="ProtNLM"/>
    </source>
</evidence>
<dbReference type="EMBL" id="BARU01048159">
    <property type="protein sequence ID" value="GAH93867.1"/>
    <property type="molecule type" value="Genomic_DNA"/>
</dbReference>
<feature type="transmembrane region" description="Helical" evidence="1">
    <location>
        <begin position="12"/>
        <end position="35"/>
    </location>
</feature>
<gene>
    <name evidence="2" type="ORF">S03H2_71741</name>
</gene>
<keyword evidence="1" id="KW-0472">Membrane</keyword>
<reference evidence="2" key="1">
    <citation type="journal article" date="2014" name="Front. Microbiol.">
        <title>High frequency of phylogenetically diverse reductive dehalogenase-homologous genes in deep subseafloor sedimentary metagenomes.</title>
        <authorList>
            <person name="Kawai M."/>
            <person name="Futagami T."/>
            <person name="Toyoda A."/>
            <person name="Takaki Y."/>
            <person name="Nishi S."/>
            <person name="Hori S."/>
            <person name="Arai W."/>
            <person name="Tsubouchi T."/>
            <person name="Morono Y."/>
            <person name="Uchiyama I."/>
            <person name="Ito T."/>
            <person name="Fujiyama A."/>
            <person name="Inagaki F."/>
            <person name="Takami H."/>
        </authorList>
    </citation>
    <scope>NUCLEOTIDE SEQUENCE</scope>
    <source>
        <strain evidence="2">Expedition CK06-06</strain>
    </source>
</reference>
<proteinExistence type="predicted"/>
<keyword evidence="1" id="KW-0812">Transmembrane</keyword>
<protein>
    <recommendedName>
        <fullName evidence="3">Isoprenylcysteine carboxylmethyltransferase family protein</fullName>
    </recommendedName>
</protein>